<dbReference type="Proteomes" id="UP000887577">
    <property type="component" value="Unplaced"/>
</dbReference>
<proteinExistence type="predicted"/>
<sequence length="389" mass="44141">MTPLKETDLHDSETSHLMITHGITHLLKFHEKKWTKKTLIKSTAITGAGIAQLVGGLGVGFGGALSGVGAVPGAIAAKVLLFEGISDILFGVKGFATGFSDNSYVKHKLIGLGMNAVMWMAPALLNIKKAEEKNIQSQNASEFAIKEIYKEIEKNVDRIFESSEIIKELQRMMQQILILYEDFVFIFDDIFEQFIAPNLYEICYFLVEKLRISIFENGEIEKGKNFEERISKILKSNEFFTFIKKFNEYLCKFVKQLQKSLSKKFMKFKAANNILEEQFVTETDSLDAEIKAKEMIENGMLDLKGKIMAALKEGIKVPLNYDIEEEYSKQLNFIIKNAYSELRNCAKINNEKESDGIETTDATVEATQKRSKVSIKAEEMDVEIFYDCL</sequence>
<protein>
    <submittedName>
        <fullName evidence="2">Uncharacterized protein</fullName>
    </submittedName>
</protein>
<name>A0A914Y9Z1_9BILA</name>
<organism evidence="1 2">
    <name type="scientific">Panagrolaimus superbus</name>
    <dbReference type="NCBI Taxonomy" id="310955"/>
    <lineage>
        <taxon>Eukaryota</taxon>
        <taxon>Metazoa</taxon>
        <taxon>Ecdysozoa</taxon>
        <taxon>Nematoda</taxon>
        <taxon>Chromadorea</taxon>
        <taxon>Rhabditida</taxon>
        <taxon>Tylenchina</taxon>
        <taxon>Panagrolaimomorpha</taxon>
        <taxon>Panagrolaimoidea</taxon>
        <taxon>Panagrolaimidae</taxon>
        <taxon>Panagrolaimus</taxon>
    </lineage>
</organism>
<evidence type="ECO:0000313" key="2">
    <source>
        <dbReference type="WBParaSite" id="PSU_v2.g14344.t1"/>
    </source>
</evidence>
<reference evidence="2" key="1">
    <citation type="submission" date="2022-11" db="UniProtKB">
        <authorList>
            <consortium name="WormBaseParasite"/>
        </authorList>
    </citation>
    <scope>IDENTIFICATION</scope>
</reference>
<keyword evidence="1" id="KW-1185">Reference proteome</keyword>
<evidence type="ECO:0000313" key="1">
    <source>
        <dbReference type="Proteomes" id="UP000887577"/>
    </source>
</evidence>
<dbReference type="AlphaFoldDB" id="A0A914Y9Z1"/>
<dbReference type="WBParaSite" id="PSU_v2.g14344.t1">
    <property type="protein sequence ID" value="PSU_v2.g14344.t1"/>
    <property type="gene ID" value="PSU_v2.g14344"/>
</dbReference>
<accession>A0A914Y9Z1</accession>